<evidence type="ECO:0000256" key="15">
    <source>
        <dbReference type="HAMAP-Rule" id="MF_01588"/>
    </source>
</evidence>
<dbReference type="GO" id="GO:0046872">
    <property type="term" value="F:metal ion binding"/>
    <property type="evidence" value="ECO:0007669"/>
    <property type="project" value="UniProtKB-KW"/>
</dbReference>
<dbReference type="SUPFAM" id="SSF47781">
    <property type="entry name" value="RuvA domain 2-like"/>
    <property type="match status" value="1"/>
</dbReference>
<evidence type="ECO:0000256" key="5">
    <source>
        <dbReference type="ARBA" id="ARBA00022705"/>
    </source>
</evidence>
<dbReference type="PANTHER" id="PTHR23389">
    <property type="entry name" value="CHROMOSOME TRANSMISSION FIDELITY FACTOR 18"/>
    <property type="match status" value="1"/>
</dbReference>
<comment type="similarity">
    <text evidence="14 15">Belongs to the NAD-dependent DNA ligase family. LigA subfamily.</text>
</comment>
<dbReference type="Pfam" id="PF14520">
    <property type="entry name" value="HHH_5"/>
    <property type="match status" value="1"/>
</dbReference>
<evidence type="ECO:0000256" key="3">
    <source>
        <dbReference type="ARBA" id="ARBA00013308"/>
    </source>
</evidence>
<dbReference type="PROSITE" id="PS50172">
    <property type="entry name" value="BRCT"/>
    <property type="match status" value="1"/>
</dbReference>
<dbReference type="Pfam" id="PF03120">
    <property type="entry name" value="OB_DNA_ligase"/>
    <property type="match status" value="1"/>
</dbReference>
<dbReference type="InterPro" id="IPR041663">
    <property type="entry name" value="DisA/LigA_HHH"/>
</dbReference>
<keyword evidence="5 15" id="KW-0235">DNA replication</keyword>
<keyword evidence="11 15" id="KW-0234">DNA repair</keyword>
<dbReference type="HAMAP" id="MF_01588">
    <property type="entry name" value="DNA_ligase_A"/>
    <property type="match status" value="1"/>
</dbReference>
<dbReference type="Gene3D" id="2.40.50.140">
    <property type="entry name" value="Nucleic acid-binding proteins"/>
    <property type="match status" value="1"/>
</dbReference>
<dbReference type="EC" id="6.5.1.2" evidence="2 15"/>
<dbReference type="Pfam" id="PF12826">
    <property type="entry name" value="HHH_2"/>
    <property type="match status" value="1"/>
</dbReference>
<feature type="binding site" evidence="15">
    <location>
        <position position="140"/>
    </location>
    <ligand>
        <name>NAD(+)</name>
        <dbReference type="ChEBI" id="CHEBI:57540"/>
    </ligand>
</feature>
<feature type="binding site" evidence="15">
    <location>
        <position position="318"/>
    </location>
    <ligand>
        <name>NAD(+)</name>
        <dbReference type="ChEBI" id="CHEBI:57540"/>
    </ligand>
</feature>
<feature type="binding site" evidence="15">
    <location>
        <position position="294"/>
    </location>
    <ligand>
        <name>NAD(+)</name>
        <dbReference type="ChEBI" id="CHEBI:57540"/>
    </ligand>
</feature>
<dbReference type="AlphaFoldDB" id="A0A1A8XXU5"/>
<reference evidence="18 19" key="1">
    <citation type="submission" date="2016-06" db="EMBL/GenBank/DDBJ databases">
        <authorList>
            <person name="Kjaerup R.B."/>
            <person name="Dalgaard T.S."/>
            <person name="Juul-Madsen H.R."/>
        </authorList>
    </citation>
    <scope>NUCLEOTIDE SEQUENCE [LARGE SCALE GENOMIC DNA]</scope>
    <source>
        <strain evidence="18">2</strain>
    </source>
</reference>
<evidence type="ECO:0000313" key="19">
    <source>
        <dbReference type="Proteomes" id="UP000199600"/>
    </source>
</evidence>
<dbReference type="InterPro" id="IPR036420">
    <property type="entry name" value="BRCT_dom_sf"/>
</dbReference>
<dbReference type="InterPro" id="IPR012340">
    <property type="entry name" value="NA-bd_OB-fold"/>
</dbReference>
<evidence type="ECO:0000256" key="6">
    <source>
        <dbReference type="ARBA" id="ARBA00022723"/>
    </source>
</evidence>
<protein>
    <recommendedName>
        <fullName evidence="3 15">DNA ligase</fullName>
        <ecNumber evidence="2 15">6.5.1.2</ecNumber>
    </recommendedName>
    <alternativeName>
        <fullName evidence="15">Polydeoxyribonucleotide synthase [NAD(+)]</fullName>
    </alternativeName>
</protein>
<dbReference type="Pfam" id="PF03119">
    <property type="entry name" value="DNA_ligase_ZBD"/>
    <property type="match status" value="1"/>
</dbReference>
<keyword evidence="10 15" id="KW-0520">NAD</keyword>
<dbReference type="Pfam" id="PF00533">
    <property type="entry name" value="BRCT"/>
    <property type="match status" value="1"/>
</dbReference>
<dbReference type="Gene3D" id="6.20.10.30">
    <property type="match status" value="1"/>
</dbReference>
<dbReference type="Pfam" id="PF01653">
    <property type="entry name" value="DNA_ligase_aden"/>
    <property type="match status" value="1"/>
</dbReference>
<evidence type="ECO:0000256" key="11">
    <source>
        <dbReference type="ARBA" id="ARBA00023204"/>
    </source>
</evidence>
<dbReference type="Gene3D" id="1.10.287.610">
    <property type="entry name" value="Helix hairpin bin"/>
    <property type="match status" value="1"/>
</dbReference>
<comment type="cofactor">
    <cofactor evidence="15">
        <name>Mg(2+)</name>
        <dbReference type="ChEBI" id="CHEBI:18420"/>
    </cofactor>
    <cofactor evidence="15">
        <name>Mn(2+)</name>
        <dbReference type="ChEBI" id="CHEBI:29035"/>
    </cofactor>
</comment>
<organism evidence="18 19">
    <name type="scientific">Candidatus Propionivibrio aalborgensis</name>
    <dbReference type="NCBI Taxonomy" id="1860101"/>
    <lineage>
        <taxon>Bacteria</taxon>
        <taxon>Pseudomonadati</taxon>
        <taxon>Pseudomonadota</taxon>
        <taxon>Betaproteobacteria</taxon>
        <taxon>Rhodocyclales</taxon>
        <taxon>Rhodocyclaceae</taxon>
        <taxon>Propionivibrio</taxon>
    </lineage>
</organism>
<dbReference type="InterPro" id="IPR001357">
    <property type="entry name" value="BRCT_dom"/>
</dbReference>
<feature type="binding site" evidence="15">
    <location>
        <begin position="31"/>
        <end position="35"/>
    </location>
    <ligand>
        <name>NAD(+)</name>
        <dbReference type="ChEBI" id="CHEBI:57540"/>
    </ligand>
</feature>
<dbReference type="GO" id="GO:0005829">
    <property type="term" value="C:cytosol"/>
    <property type="evidence" value="ECO:0007669"/>
    <property type="project" value="TreeGrafter"/>
</dbReference>
<keyword evidence="6 15" id="KW-0479">Metal-binding</keyword>
<dbReference type="GO" id="GO:0006260">
    <property type="term" value="P:DNA replication"/>
    <property type="evidence" value="ECO:0007669"/>
    <property type="project" value="UniProtKB-KW"/>
</dbReference>
<dbReference type="PANTHER" id="PTHR23389:SF9">
    <property type="entry name" value="DNA LIGASE"/>
    <property type="match status" value="1"/>
</dbReference>
<dbReference type="InterPro" id="IPR003583">
    <property type="entry name" value="Hlx-hairpin-Hlx_DNA-bd_motif"/>
</dbReference>
<feature type="binding site" evidence="15">
    <location>
        <position position="177"/>
    </location>
    <ligand>
        <name>NAD(+)</name>
        <dbReference type="ChEBI" id="CHEBI:57540"/>
    </ligand>
</feature>
<evidence type="ECO:0000256" key="7">
    <source>
        <dbReference type="ARBA" id="ARBA00022763"/>
    </source>
</evidence>
<feature type="domain" description="BRCT" evidence="17">
    <location>
        <begin position="599"/>
        <end position="668"/>
    </location>
</feature>
<dbReference type="GO" id="GO:0006281">
    <property type="term" value="P:DNA repair"/>
    <property type="evidence" value="ECO:0007669"/>
    <property type="project" value="UniProtKB-KW"/>
</dbReference>
<evidence type="ECO:0000256" key="4">
    <source>
        <dbReference type="ARBA" id="ARBA00022598"/>
    </source>
</evidence>
<dbReference type="Proteomes" id="UP000199600">
    <property type="component" value="Unassembled WGS sequence"/>
</dbReference>
<comment type="catalytic activity">
    <reaction evidence="13 15 16">
        <text>NAD(+) + (deoxyribonucleotide)n-3'-hydroxyl + 5'-phospho-(deoxyribonucleotide)m = (deoxyribonucleotide)n+m + AMP + beta-nicotinamide D-nucleotide.</text>
        <dbReference type="EC" id="6.5.1.2"/>
    </reaction>
</comment>
<dbReference type="Gene3D" id="1.10.150.20">
    <property type="entry name" value="5' to 3' exonuclease, C-terminal subdomain"/>
    <property type="match status" value="2"/>
</dbReference>
<evidence type="ECO:0000259" key="17">
    <source>
        <dbReference type="PROSITE" id="PS50172"/>
    </source>
</evidence>
<dbReference type="FunFam" id="1.10.150.20:FF:000006">
    <property type="entry name" value="DNA ligase"/>
    <property type="match status" value="1"/>
</dbReference>
<proteinExistence type="inferred from homology"/>
<comment type="caution">
    <text evidence="15">Lacks conserved residue(s) required for the propagation of feature annotation.</text>
</comment>
<name>A0A1A8XXU5_9RHOO</name>
<evidence type="ECO:0000256" key="12">
    <source>
        <dbReference type="ARBA" id="ARBA00023211"/>
    </source>
</evidence>
<dbReference type="FunFam" id="3.30.470.30:FF:000001">
    <property type="entry name" value="DNA ligase"/>
    <property type="match status" value="1"/>
</dbReference>
<keyword evidence="4 15" id="KW-0436">Ligase</keyword>
<keyword evidence="7 15" id="KW-0227">DNA damage</keyword>
<dbReference type="GO" id="GO:0003677">
    <property type="term" value="F:DNA binding"/>
    <property type="evidence" value="ECO:0007669"/>
    <property type="project" value="InterPro"/>
</dbReference>
<dbReference type="InterPro" id="IPR004150">
    <property type="entry name" value="NAD_DNA_ligase_OB"/>
</dbReference>
<feature type="binding site" evidence="15">
    <location>
        <position position="415"/>
    </location>
    <ligand>
        <name>Zn(2+)</name>
        <dbReference type="ChEBI" id="CHEBI:29105"/>
    </ligand>
</feature>
<keyword evidence="12 15" id="KW-0464">Manganese</keyword>
<dbReference type="InterPro" id="IPR013839">
    <property type="entry name" value="DNAligase_adenylation"/>
</dbReference>
<dbReference type="EMBL" id="FLQY01000215">
    <property type="protein sequence ID" value="SBT08873.1"/>
    <property type="molecule type" value="Genomic_DNA"/>
</dbReference>
<dbReference type="Gene3D" id="3.40.50.10190">
    <property type="entry name" value="BRCT domain"/>
    <property type="match status" value="1"/>
</dbReference>
<evidence type="ECO:0000256" key="1">
    <source>
        <dbReference type="ARBA" id="ARBA00004067"/>
    </source>
</evidence>
<dbReference type="Gene3D" id="3.30.470.30">
    <property type="entry name" value="DNA ligase/mRNA capping enzyme"/>
    <property type="match status" value="1"/>
</dbReference>
<feature type="binding site" evidence="15">
    <location>
        <begin position="80"/>
        <end position="81"/>
    </location>
    <ligand>
        <name>NAD(+)</name>
        <dbReference type="ChEBI" id="CHEBI:57540"/>
    </ligand>
</feature>
<dbReference type="InterPro" id="IPR004149">
    <property type="entry name" value="Znf_DNAligase_C4"/>
</dbReference>
<dbReference type="NCBIfam" id="NF005932">
    <property type="entry name" value="PRK07956.1"/>
    <property type="match status" value="1"/>
</dbReference>
<evidence type="ECO:0000256" key="14">
    <source>
        <dbReference type="ARBA" id="ARBA00060881"/>
    </source>
</evidence>
<feature type="binding site" evidence="15">
    <location>
        <position position="436"/>
    </location>
    <ligand>
        <name>Zn(2+)</name>
        <dbReference type="ChEBI" id="CHEBI:29105"/>
    </ligand>
</feature>
<dbReference type="SMART" id="SM00292">
    <property type="entry name" value="BRCT"/>
    <property type="match status" value="1"/>
</dbReference>
<keyword evidence="9 15" id="KW-0460">Magnesium</keyword>
<dbReference type="SMART" id="SM00532">
    <property type="entry name" value="LIGANc"/>
    <property type="match status" value="1"/>
</dbReference>
<evidence type="ECO:0000256" key="2">
    <source>
        <dbReference type="ARBA" id="ARBA00012722"/>
    </source>
</evidence>
<dbReference type="NCBIfam" id="TIGR00575">
    <property type="entry name" value="dnlj"/>
    <property type="match status" value="1"/>
</dbReference>
<dbReference type="PROSITE" id="PS01055">
    <property type="entry name" value="DNA_LIGASE_N1"/>
    <property type="match status" value="1"/>
</dbReference>
<gene>
    <name evidence="15 18" type="primary">ligA</name>
    <name evidence="18" type="ORF">PROAA_2920020</name>
</gene>
<dbReference type="InterPro" id="IPR018239">
    <property type="entry name" value="DNA_ligase_AS"/>
</dbReference>
<feature type="binding site" evidence="15">
    <location>
        <position position="412"/>
    </location>
    <ligand>
        <name>Zn(2+)</name>
        <dbReference type="ChEBI" id="CHEBI:29105"/>
    </ligand>
</feature>
<dbReference type="CDD" id="cd00114">
    <property type="entry name" value="LIGANc"/>
    <property type="match status" value="1"/>
</dbReference>
<dbReference type="InterPro" id="IPR010994">
    <property type="entry name" value="RuvA_2-like"/>
</dbReference>
<evidence type="ECO:0000256" key="10">
    <source>
        <dbReference type="ARBA" id="ARBA00023027"/>
    </source>
</evidence>
<dbReference type="SUPFAM" id="SSF56091">
    <property type="entry name" value="DNA ligase/mRNA capping enzyme, catalytic domain"/>
    <property type="match status" value="1"/>
</dbReference>
<keyword evidence="19" id="KW-1185">Reference proteome</keyword>
<dbReference type="PROSITE" id="PS01056">
    <property type="entry name" value="DNA_LIGASE_N2"/>
    <property type="match status" value="1"/>
</dbReference>
<dbReference type="SMART" id="SM00278">
    <property type="entry name" value="HhH1"/>
    <property type="match status" value="4"/>
</dbReference>
<dbReference type="SUPFAM" id="SSF50249">
    <property type="entry name" value="Nucleic acid-binding proteins"/>
    <property type="match status" value="1"/>
</dbReference>
<dbReference type="InterPro" id="IPR033136">
    <property type="entry name" value="DNA_ligase_CS"/>
</dbReference>
<dbReference type="InterPro" id="IPR013840">
    <property type="entry name" value="DNAligase_N"/>
</dbReference>
<evidence type="ECO:0000256" key="16">
    <source>
        <dbReference type="RuleBase" id="RU000618"/>
    </source>
</evidence>
<sequence length="681" mass="74410">MNGRERALELRAEIEKHDHQYYVLDAPLISDDEYDRLFRELQALEQAHPELLTADSPTQRVGGKVLDGFASVRHVVPMLSIRTETDTTASGAFAFDARVRRELKLSEDDPPVEYAAELKFDGLAINLRYEDGVLVSAATRGDGETGEEVTANVRTVGQIPLRLRTEEPPVVIEVRGEIYMKRDDFLRFNARAEAAGKKMLVNPRNGAAGSIRQLDSHIAASRPLSFYAYGLGEVKGWKVPVTHSAVLDALSNFALPVCAERAVLHGPQPLADFHRRIGERRASLPFDIDGVVYKVNALALQTQLGFVSREPRWAVAHKYPAEETNTEVLGIDIQVGRTGALTPVARLAPIFVGGVTVTNATLHNEDEIRRKDIRVGDTVVVRRAGDVIPEVVRVLPEKRPIMAAEFVMPGFCPICGSHVVRSENETVARCSGGLFCPAQRKQALIHFASRRAMDIEGLGDKLVEQLVDGGVVRTPADLYKMGLLALVSLERMADKSASNLLAAIEKSKQTTLARFIYALGIRNVGETTARDLARHFGSLDRILAADEDALMQVDDVGPVVAQCLREFCAEPHNLEVVEQLRAAGVVWAENPVEKTTQPVEDSVLAGKVFVLTGTLPSMTRDEARAMIDAAGGRANATVSKKTDYLLAGAEAGSKLEKALKLGVAVIDEAQFRLMLGQAQEE</sequence>
<feature type="active site" description="N6-AMP-lysine intermediate" evidence="15">
    <location>
        <position position="119"/>
    </location>
</feature>
<accession>A0A1A8XXU5</accession>
<dbReference type="InterPro" id="IPR001679">
    <property type="entry name" value="DNA_ligase"/>
</dbReference>
<dbReference type="SUPFAM" id="SSF52113">
    <property type="entry name" value="BRCT domain"/>
    <property type="match status" value="1"/>
</dbReference>
<comment type="function">
    <text evidence="1 15">DNA ligase that catalyzes the formation of phosphodiester linkages between 5'-phosphoryl and 3'-hydroxyl groups in double-stranded DNA using NAD as a coenzyme and as the energy source for the reaction. It is essential for DNA replication and repair of damaged DNA.</text>
</comment>
<dbReference type="FunFam" id="1.10.150.20:FF:000007">
    <property type="entry name" value="DNA ligase"/>
    <property type="match status" value="1"/>
</dbReference>
<evidence type="ECO:0000256" key="13">
    <source>
        <dbReference type="ARBA" id="ARBA00034005"/>
    </source>
</evidence>
<dbReference type="RefSeq" id="WP_186411397.1">
    <property type="nucleotide sequence ID" value="NZ_FLQY01000215.1"/>
</dbReference>
<dbReference type="FunFam" id="1.10.287.610:FF:000002">
    <property type="entry name" value="DNA ligase"/>
    <property type="match status" value="1"/>
</dbReference>
<keyword evidence="8 15" id="KW-0862">Zinc</keyword>
<evidence type="ECO:0000256" key="9">
    <source>
        <dbReference type="ARBA" id="ARBA00022842"/>
    </source>
</evidence>
<evidence type="ECO:0000313" key="18">
    <source>
        <dbReference type="EMBL" id="SBT08873.1"/>
    </source>
</evidence>
<dbReference type="PIRSF" id="PIRSF001604">
    <property type="entry name" value="LigA"/>
    <property type="match status" value="1"/>
</dbReference>
<dbReference type="CDD" id="cd17748">
    <property type="entry name" value="BRCT_DNA_ligase_like"/>
    <property type="match status" value="1"/>
</dbReference>
<dbReference type="GO" id="GO:0003911">
    <property type="term" value="F:DNA ligase (NAD+) activity"/>
    <property type="evidence" value="ECO:0007669"/>
    <property type="project" value="UniProtKB-UniRule"/>
</dbReference>
<dbReference type="FunFam" id="2.40.50.140:FF:000012">
    <property type="entry name" value="DNA ligase"/>
    <property type="match status" value="1"/>
</dbReference>
<evidence type="ECO:0000256" key="8">
    <source>
        <dbReference type="ARBA" id="ARBA00022833"/>
    </source>
</evidence>
<feature type="binding site" evidence="15">
    <location>
        <position position="117"/>
    </location>
    <ligand>
        <name>NAD(+)</name>
        <dbReference type="ChEBI" id="CHEBI:57540"/>
    </ligand>
</feature>